<dbReference type="Pfam" id="PF00792">
    <property type="entry name" value="PI3K_C2"/>
    <property type="match status" value="1"/>
</dbReference>
<dbReference type="InterPro" id="IPR000008">
    <property type="entry name" value="C2_dom"/>
</dbReference>
<dbReference type="CDD" id="cd08381">
    <property type="entry name" value="C2B_PI3K_class_II"/>
    <property type="match status" value="1"/>
</dbReference>
<dbReference type="GO" id="GO:0035091">
    <property type="term" value="F:phosphatidylinositol binding"/>
    <property type="evidence" value="ECO:0007669"/>
    <property type="project" value="InterPro"/>
</dbReference>
<dbReference type="SUPFAM" id="SSF64268">
    <property type="entry name" value="PX domain"/>
    <property type="match status" value="1"/>
</dbReference>
<dbReference type="InterPro" id="IPR001683">
    <property type="entry name" value="PX_dom"/>
</dbReference>
<dbReference type="SUPFAM" id="SSF56112">
    <property type="entry name" value="Protein kinase-like (PK-like)"/>
    <property type="match status" value="1"/>
</dbReference>
<dbReference type="InterPro" id="IPR002420">
    <property type="entry name" value="PI3K-type_C2_dom"/>
</dbReference>
<dbReference type="SMART" id="SM00239">
    <property type="entry name" value="C2"/>
    <property type="match status" value="1"/>
</dbReference>
<dbReference type="EMBL" id="PZQS01000003">
    <property type="protein sequence ID" value="PVD33696.1"/>
    <property type="molecule type" value="Genomic_DNA"/>
</dbReference>
<dbReference type="InterPro" id="IPR042236">
    <property type="entry name" value="PI3K_accessory_sf"/>
</dbReference>
<dbReference type="InterPro" id="IPR001263">
    <property type="entry name" value="PI3K_accessory_dom"/>
</dbReference>
<keyword evidence="1" id="KW-0808">Transferase</keyword>
<evidence type="ECO:0000256" key="8">
    <source>
        <dbReference type="PROSITE-ProRule" id="PRU00880"/>
    </source>
</evidence>
<dbReference type="SUPFAM" id="SSF48371">
    <property type="entry name" value="ARM repeat"/>
    <property type="match status" value="1"/>
</dbReference>
<dbReference type="InterPro" id="IPR035892">
    <property type="entry name" value="C2_domain_sf"/>
</dbReference>
<dbReference type="Gene3D" id="3.30.1520.10">
    <property type="entry name" value="Phox-like domain"/>
    <property type="match status" value="1"/>
</dbReference>
<evidence type="ECO:0000259" key="10">
    <source>
        <dbReference type="PROSITE" id="PS50004"/>
    </source>
</evidence>
<dbReference type="GO" id="GO:0005886">
    <property type="term" value="C:plasma membrane"/>
    <property type="evidence" value="ECO:0007669"/>
    <property type="project" value="TreeGrafter"/>
</dbReference>
<dbReference type="SMART" id="SM00145">
    <property type="entry name" value="PI3Ka"/>
    <property type="match status" value="1"/>
</dbReference>
<organism evidence="16 17">
    <name type="scientific">Pomacea canaliculata</name>
    <name type="common">Golden apple snail</name>
    <dbReference type="NCBI Taxonomy" id="400727"/>
    <lineage>
        <taxon>Eukaryota</taxon>
        <taxon>Metazoa</taxon>
        <taxon>Spiralia</taxon>
        <taxon>Lophotrochozoa</taxon>
        <taxon>Mollusca</taxon>
        <taxon>Gastropoda</taxon>
        <taxon>Caenogastropoda</taxon>
        <taxon>Architaenioglossa</taxon>
        <taxon>Ampullarioidea</taxon>
        <taxon>Ampullariidae</taxon>
        <taxon>Pomacea</taxon>
    </lineage>
</organism>
<evidence type="ECO:0000256" key="7">
    <source>
        <dbReference type="ARBA" id="ARBA00029297"/>
    </source>
</evidence>
<dbReference type="SUPFAM" id="SSF54236">
    <property type="entry name" value="Ubiquitin-like"/>
    <property type="match status" value="1"/>
</dbReference>
<keyword evidence="2" id="KW-0547">Nucleotide-binding</keyword>
<keyword evidence="4" id="KW-0067">ATP-binding</keyword>
<dbReference type="Pfam" id="PF00794">
    <property type="entry name" value="PI3K_rbd"/>
    <property type="match status" value="1"/>
</dbReference>
<comment type="catalytic activity">
    <reaction evidence="7">
        <text>a 1,2-diacyl-sn-glycero-3-phospho-(1D-myo-inositol 4-phosphate) + ATP = a 1,2-diacyl-sn-glycero-3-phospho-(1D-myo-inositol-3,4-bisphosphate) + ADP + H(+)</text>
        <dbReference type="Rhea" id="RHEA:18373"/>
        <dbReference type="ChEBI" id="CHEBI:15378"/>
        <dbReference type="ChEBI" id="CHEBI:30616"/>
        <dbReference type="ChEBI" id="CHEBI:57658"/>
        <dbReference type="ChEBI" id="CHEBI:58178"/>
        <dbReference type="ChEBI" id="CHEBI:456216"/>
        <dbReference type="EC" id="2.7.1.154"/>
    </reaction>
    <physiologicalReaction direction="left-to-right" evidence="7">
        <dbReference type="Rhea" id="RHEA:18374"/>
    </physiologicalReaction>
</comment>
<dbReference type="GO" id="GO:0016303">
    <property type="term" value="F:1-phosphatidylinositol-3-kinase activity"/>
    <property type="evidence" value="ECO:0007669"/>
    <property type="project" value="UniProtKB-EC"/>
</dbReference>
<feature type="domain" description="PI3K-RBD" evidence="14">
    <location>
        <begin position="98"/>
        <end position="187"/>
    </location>
</feature>
<feature type="domain" description="PIK helical" evidence="13">
    <location>
        <begin position="552"/>
        <end position="731"/>
    </location>
</feature>
<dbReference type="PANTHER" id="PTHR10048">
    <property type="entry name" value="PHOSPHATIDYLINOSITOL KINASE"/>
    <property type="match status" value="1"/>
</dbReference>
<feature type="compositionally biased region" description="Polar residues" evidence="9">
    <location>
        <begin position="11"/>
        <end position="28"/>
    </location>
</feature>
<comment type="similarity">
    <text evidence="8">Belongs to the PI3/PI4-kinase family.</text>
</comment>
<dbReference type="Proteomes" id="UP000245119">
    <property type="component" value="Linkage Group LG3"/>
</dbReference>
<proteinExistence type="inferred from homology"/>
<dbReference type="PANTHER" id="PTHR10048:SF14">
    <property type="entry name" value="LD28067P"/>
    <property type="match status" value="1"/>
</dbReference>
<dbReference type="PROSITE" id="PS50195">
    <property type="entry name" value="PX"/>
    <property type="match status" value="1"/>
</dbReference>
<evidence type="ECO:0000256" key="4">
    <source>
        <dbReference type="ARBA" id="ARBA00022840"/>
    </source>
</evidence>
<dbReference type="GO" id="GO:0016477">
    <property type="term" value="P:cell migration"/>
    <property type="evidence" value="ECO:0007669"/>
    <property type="project" value="TreeGrafter"/>
</dbReference>
<feature type="domain" description="PX" evidence="11">
    <location>
        <begin position="1076"/>
        <end position="1192"/>
    </location>
</feature>
<evidence type="ECO:0000256" key="3">
    <source>
        <dbReference type="ARBA" id="ARBA00022777"/>
    </source>
</evidence>
<dbReference type="InterPro" id="IPR036871">
    <property type="entry name" value="PX_dom_sf"/>
</dbReference>
<dbReference type="GO" id="GO:0043491">
    <property type="term" value="P:phosphatidylinositol 3-kinase/protein kinase B signal transduction"/>
    <property type="evidence" value="ECO:0007669"/>
    <property type="project" value="TreeGrafter"/>
</dbReference>
<evidence type="ECO:0000259" key="13">
    <source>
        <dbReference type="PROSITE" id="PS51545"/>
    </source>
</evidence>
<dbReference type="STRING" id="400727.A0A2T7PJT4"/>
<accession>A0A2T7PJT4</accession>
<dbReference type="InterPro" id="IPR000341">
    <property type="entry name" value="PI3K_Ras-bd_dom"/>
</dbReference>
<protein>
    <submittedName>
        <fullName evidence="16">Uncharacterized protein</fullName>
    </submittedName>
</protein>
<dbReference type="Gene3D" id="3.30.1010.10">
    <property type="entry name" value="Phosphatidylinositol 3-kinase Catalytic Subunit, Chain A, domain 4"/>
    <property type="match status" value="1"/>
</dbReference>
<dbReference type="PROSITE" id="PS51547">
    <property type="entry name" value="C2_PI3K"/>
    <property type="match status" value="1"/>
</dbReference>
<dbReference type="Pfam" id="PF00613">
    <property type="entry name" value="PI3Ka"/>
    <property type="match status" value="1"/>
</dbReference>
<dbReference type="Gene3D" id="2.60.40.150">
    <property type="entry name" value="C2 domain"/>
    <property type="match status" value="2"/>
</dbReference>
<dbReference type="GO" id="GO:0005737">
    <property type="term" value="C:cytoplasm"/>
    <property type="evidence" value="ECO:0007669"/>
    <property type="project" value="TreeGrafter"/>
</dbReference>
<evidence type="ECO:0000256" key="5">
    <source>
        <dbReference type="ARBA" id="ARBA00023098"/>
    </source>
</evidence>
<feature type="region of interest" description="Disordered" evidence="9">
    <location>
        <begin position="1"/>
        <end position="48"/>
    </location>
</feature>
<dbReference type="Pfam" id="PF00454">
    <property type="entry name" value="PI3_PI4_kinase"/>
    <property type="match status" value="1"/>
</dbReference>
<dbReference type="SUPFAM" id="SSF49562">
    <property type="entry name" value="C2 domain (Calcium/lipid-binding domain, CaLB)"/>
    <property type="match status" value="2"/>
</dbReference>
<dbReference type="SMART" id="SM00144">
    <property type="entry name" value="PI3K_rbd"/>
    <property type="match status" value="1"/>
</dbReference>
<dbReference type="Gene3D" id="1.10.1070.11">
    <property type="entry name" value="Phosphatidylinositol 3-/4-kinase, catalytic domain"/>
    <property type="match status" value="1"/>
</dbReference>
<dbReference type="GO" id="GO:0005524">
    <property type="term" value="F:ATP binding"/>
    <property type="evidence" value="ECO:0007669"/>
    <property type="project" value="UniProtKB-KW"/>
</dbReference>
<dbReference type="SMART" id="SM00146">
    <property type="entry name" value="PI3Kc"/>
    <property type="match status" value="1"/>
</dbReference>
<dbReference type="GO" id="GO:0005942">
    <property type="term" value="C:phosphatidylinositol 3-kinase complex"/>
    <property type="evidence" value="ECO:0007669"/>
    <property type="project" value="TreeGrafter"/>
</dbReference>
<dbReference type="InterPro" id="IPR036940">
    <property type="entry name" value="PI3/4_kinase_cat_sf"/>
</dbReference>
<dbReference type="FunFam" id="3.30.1520.10:FF:000006">
    <property type="entry name" value="Phosphatidylinositol 4-phosphate 3-kinase C2 domain-containing subunit alpha"/>
    <property type="match status" value="1"/>
</dbReference>
<feature type="domain" description="PI3K/PI4K catalytic" evidence="12">
    <location>
        <begin position="762"/>
        <end position="1039"/>
    </location>
</feature>
<dbReference type="InterPro" id="IPR018936">
    <property type="entry name" value="PI3/4_kinase_CS"/>
</dbReference>
<dbReference type="Gene3D" id="1.25.40.70">
    <property type="entry name" value="Phosphatidylinositol 3-kinase, accessory domain (PIK)"/>
    <property type="match status" value="1"/>
</dbReference>
<evidence type="ECO:0000259" key="12">
    <source>
        <dbReference type="PROSITE" id="PS50290"/>
    </source>
</evidence>
<keyword evidence="17" id="KW-1185">Reference proteome</keyword>
<dbReference type="Pfam" id="PF00168">
    <property type="entry name" value="C2"/>
    <property type="match status" value="1"/>
</dbReference>
<dbReference type="GO" id="GO:0048015">
    <property type="term" value="P:phosphatidylinositol-mediated signaling"/>
    <property type="evidence" value="ECO:0007669"/>
    <property type="project" value="TreeGrafter"/>
</dbReference>
<keyword evidence="5" id="KW-0443">Lipid metabolism</keyword>
<evidence type="ECO:0000259" key="11">
    <source>
        <dbReference type="PROSITE" id="PS50195"/>
    </source>
</evidence>
<keyword evidence="3" id="KW-0418">Kinase</keyword>
<dbReference type="CDD" id="cd04012">
    <property type="entry name" value="C2A_PI3K_class_II"/>
    <property type="match status" value="1"/>
</dbReference>
<dbReference type="PROSITE" id="PS00916">
    <property type="entry name" value="PI3_4_KINASE_2"/>
    <property type="match status" value="1"/>
</dbReference>
<dbReference type="GO" id="GO:0035005">
    <property type="term" value="F:1-phosphatidylinositol-4-phosphate 3-kinase activity"/>
    <property type="evidence" value="ECO:0007669"/>
    <property type="project" value="UniProtKB-EC"/>
</dbReference>
<dbReference type="InterPro" id="IPR011009">
    <property type="entry name" value="Kinase-like_dom_sf"/>
</dbReference>
<dbReference type="FunFam" id="1.10.1070.11:FF:000001">
    <property type="entry name" value="Phosphatidylinositol 4,5-bisphosphate 3-kinase catalytic subunit"/>
    <property type="match status" value="1"/>
</dbReference>
<dbReference type="Pfam" id="PF00787">
    <property type="entry name" value="PX"/>
    <property type="match status" value="1"/>
</dbReference>
<evidence type="ECO:0000256" key="6">
    <source>
        <dbReference type="ARBA" id="ARBA00023985"/>
    </source>
</evidence>
<dbReference type="InterPro" id="IPR000403">
    <property type="entry name" value="PI3/4_kinase_cat_dom"/>
</dbReference>
<feature type="domain" description="C2" evidence="10">
    <location>
        <begin position="1223"/>
        <end position="1339"/>
    </location>
</feature>
<dbReference type="PROSITE" id="PS51546">
    <property type="entry name" value="PI3K_RBD"/>
    <property type="match status" value="1"/>
</dbReference>
<dbReference type="PROSITE" id="PS50004">
    <property type="entry name" value="C2"/>
    <property type="match status" value="1"/>
</dbReference>
<dbReference type="SMART" id="SM00142">
    <property type="entry name" value="PI3K_C2"/>
    <property type="match status" value="1"/>
</dbReference>
<evidence type="ECO:0000256" key="1">
    <source>
        <dbReference type="ARBA" id="ARBA00022679"/>
    </source>
</evidence>
<evidence type="ECO:0000256" key="9">
    <source>
        <dbReference type="SAM" id="MobiDB-lite"/>
    </source>
</evidence>
<dbReference type="PROSITE" id="PS51545">
    <property type="entry name" value="PIK_HELICAL"/>
    <property type="match status" value="1"/>
</dbReference>
<gene>
    <name evidence="16" type="ORF">C0Q70_04956</name>
</gene>
<evidence type="ECO:0000259" key="15">
    <source>
        <dbReference type="PROSITE" id="PS51547"/>
    </source>
</evidence>
<dbReference type="InterPro" id="IPR016024">
    <property type="entry name" value="ARM-type_fold"/>
</dbReference>
<dbReference type="PROSITE" id="PS00915">
    <property type="entry name" value="PI3_4_KINASE_1"/>
    <property type="match status" value="1"/>
</dbReference>
<dbReference type="PROSITE" id="PS50290">
    <property type="entry name" value="PI3_4_KINASE_3"/>
    <property type="match status" value="1"/>
</dbReference>
<reference evidence="16 17" key="1">
    <citation type="submission" date="2018-04" db="EMBL/GenBank/DDBJ databases">
        <title>The genome of golden apple snail Pomacea canaliculata provides insight into stress tolerance and invasive adaptation.</title>
        <authorList>
            <person name="Liu C."/>
            <person name="Liu B."/>
            <person name="Ren Y."/>
            <person name="Zhang Y."/>
            <person name="Wang H."/>
            <person name="Li S."/>
            <person name="Jiang F."/>
            <person name="Yin L."/>
            <person name="Zhang G."/>
            <person name="Qian W."/>
            <person name="Fan W."/>
        </authorList>
    </citation>
    <scope>NUCLEOTIDE SEQUENCE [LARGE SCALE GENOMIC DNA]</scope>
    <source>
        <strain evidence="16">SZHN2017</strain>
        <tissue evidence="16">Muscle</tissue>
    </source>
</reference>
<evidence type="ECO:0000313" key="17">
    <source>
        <dbReference type="Proteomes" id="UP000245119"/>
    </source>
</evidence>
<dbReference type="InterPro" id="IPR029071">
    <property type="entry name" value="Ubiquitin-like_domsf"/>
</dbReference>
<comment type="caution">
    <text evidence="16">The sequence shown here is derived from an EMBL/GenBank/DDBJ whole genome shotgun (WGS) entry which is preliminary data.</text>
</comment>
<name>A0A2T7PJT4_POMCA</name>
<evidence type="ECO:0000259" key="14">
    <source>
        <dbReference type="PROSITE" id="PS51546"/>
    </source>
</evidence>
<dbReference type="CDD" id="cd05166">
    <property type="entry name" value="PI3Kc_II"/>
    <property type="match status" value="1"/>
</dbReference>
<evidence type="ECO:0000256" key="2">
    <source>
        <dbReference type="ARBA" id="ARBA00022741"/>
    </source>
</evidence>
<dbReference type="Gene3D" id="3.10.20.90">
    <property type="entry name" value="Phosphatidylinositol 3-kinase Catalytic Subunit, Chain A, domain 1"/>
    <property type="match status" value="1"/>
</dbReference>
<feature type="domain" description="C2 PI3K-type" evidence="15">
    <location>
        <begin position="368"/>
        <end position="542"/>
    </location>
</feature>
<dbReference type="OrthoDB" id="67688at2759"/>
<comment type="catalytic activity">
    <reaction evidence="6">
        <text>a 1,2-diacyl-sn-glycero-3-phospho-(1D-myo-inositol) + ATP = a 1,2-diacyl-sn-glycero-3-phospho-(1D-myo-inositol-3-phosphate) + ADP + H(+)</text>
        <dbReference type="Rhea" id="RHEA:12709"/>
        <dbReference type="ChEBI" id="CHEBI:15378"/>
        <dbReference type="ChEBI" id="CHEBI:30616"/>
        <dbReference type="ChEBI" id="CHEBI:57880"/>
        <dbReference type="ChEBI" id="CHEBI:58088"/>
        <dbReference type="ChEBI" id="CHEBI:456216"/>
        <dbReference type="EC" id="2.7.1.137"/>
    </reaction>
    <physiologicalReaction direction="left-to-right" evidence="6">
        <dbReference type="Rhea" id="RHEA:12710"/>
    </physiologicalReaction>
</comment>
<dbReference type="InterPro" id="IPR015433">
    <property type="entry name" value="PI3/4_kinase"/>
</dbReference>
<evidence type="ECO:0000313" key="16">
    <source>
        <dbReference type="EMBL" id="PVD33696.1"/>
    </source>
</evidence>
<dbReference type="SMART" id="SM00312">
    <property type="entry name" value="PX"/>
    <property type="match status" value="1"/>
</dbReference>
<sequence>MFGTSDEEFLQSKNVLTTSNIEPTNWQPHSRPDRPPAHMRTSEQTSRYEKLRKRTFIDPEADAFCQMVAELKKKYTSKDEKTNLGCLLSPVHTNHTPSTQIKVVIHIPFDSDPVSFTCDTNTLVEHVISQVLYSASPVHGRQQTADDFFLKVYDRTEYLSNDQALSKFEYIHHCLKLDQDVTFEMVTREQVMRPFIRTVDDDAQMLYFPREYIKTDDEAVSKESLDILLENFYEAVDQLSDKVMQSQTDYSLVQGVRQSVRAICAALANIETIDVVKSVDRLERVVADMVSPKNRAVKIMGGSTDADTIDAINVAIRCSFVEELQEVVDQVVAAVRQLVRMYCQAYHTDFFLGCSIEIPHDQTEVTSIRDSFIVNIATAHRLPESVQTQYDEFKVVCTLYHGTHRLYADGVTSCQPLNTEGLCQRVVWDEWLQFELPLCKLPREMRLCLTLCGIRVSQGENRVADKNQGADTITKEKIIMPIGAAAIQLYSQRGHLLQGKHLVPLTMGIAADPTMPSCKTLLPDSILLQVNLPDFEKTIYFPPVVKMATIPGKSFDQLIPEIQTSISDILEKDYTATLTAEEMELVWRYRHYLYTKPRVLPRILQAKAHHGWDWNSLVDLTSLLQAWPVLHPTQAFELLLPQYPDLAVREFAVDSLGRLPADELVHFLPQLIQALKFESYHNSPLACLLLETSFKSIRFAHHFFWLLKGVAGQDATFKRRYELMFVALASVAGDTLYQEFHKQEDLVKILTSVAEKVKNAKDKDSCSYFTSNAFPLKLVFLNSNPKADPVYVMFKVGDDLRQDMLTLQIIRIMDMLWLQEGLDLKMITFSCLATGPKRGVVELITESETLRKIQVFSGVTGSFKDRPIKEWLQKHNPTELEYNKAVENFMLSCAGYCVATYVLGIGDRHNDNIMLKQSGHMFHIDFSKFLGDVQMFGNIKRDRVPFVLTSDMAYVINDGGRQGNRFQQFIDVCCHSFNILRQHGDLFRNLFLLMARSGIPGVTEQAVTYIQKALLPGLTNAQASAMFTRMIEESLKSVFTQFNFFIHNLAQLKFSSHNEGALLSFVPKTYSLQTDGRINKVEVHGFQKRYTPERHYIYILRVEREGQRVPTYVFRHFSEFVEFRDKLATMFPLVTWINFSTRVVLGRSSIRTVAESRKVEIESLLKELFSKATEISQCDLVYTFFHPLLRDEQEADQSKLGVPKLRENNPVLIAPAPSGNTGIQGEIRLSVQYKHEALQVMVMHVRNLARGNELPSPYVKTYLLPDPDKQTKRKTKTIKNTVHPTFNEVLQYKMKEGELRHRTLQVTVWDHVLGENNFLGAVYIKLRDLNLCMETIKWYPLQKLQHTGLA</sequence>